<dbReference type="Proteomes" id="UP000770661">
    <property type="component" value="Unassembled WGS sequence"/>
</dbReference>
<feature type="region of interest" description="Disordered" evidence="1">
    <location>
        <begin position="1"/>
        <end position="101"/>
    </location>
</feature>
<organism evidence="2 3">
    <name type="scientific">Chionoecetes opilio</name>
    <name type="common">Atlantic snow crab</name>
    <name type="synonym">Cancer opilio</name>
    <dbReference type="NCBI Taxonomy" id="41210"/>
    <lineage>
        <taxon>Eukaryota</taxon>
        <taxon>Metazoa</taxon>
        <taxon>Ecdysozoa</taxon>
        <taxon>Arthropoda</taxon>
        <taxon>Crustacea</taxon>
        <taxon>Multicrustacea</taxon>
        <taxon>Malacostraca</taxon>
        <taxon>Eumalacostraca</taxon>
        <taxon>Eucarida</taxon>
        <taxon>Decapoda</taxon>
        <taxon>Pleocyemata</taxon>
        <taxon>Brachyura</taxon>
        <taxon>Eubrachyura</taxon>
        <taxon>Majoidea</taxon>
        <taxon>Majidae</taxon>
        <taxon>Chionoecetes</taxon>
    </lineage>
</organism>
<evidence type="ECO:0000256" key="1">
    <source>
        <dbReference type="SAM" id="MobiDB-lite"/>
    </source>
</evidence>
<feature type="compositionally biased region" description="Basic and acidic residues" evidence="1">
    <location>
        <begin position="92"/>
        <end position="101"/>
    </location>
</feature>
<sequence length="101" mass="10913">MSAEILADPLACSPSPRALPSADKVEEEEPSSPKATKTPGKKTEEELQEEEELQLALALSKSEAENKEKETQMHSLRSGEPLAAHSTPSVLSRDRSPVMTS</sequence>
<protein>
    <submittedName>
        <fullName evidence="2">Uncharacterized protein</fullName>
    </submittedName>
</protein>
<evidence type="ECO:0000313" key="3">
    <source>
        <dbReference type="Proteomes" id="UP000770661"/>
    </source>
</evidence>
<reference evidence="2" key="1">
    <citation type="submission" date="2020-07" db="EMBL/GenBank/DDBJ databases">
        <title>The High-quality genome of the commercially important snow crab, Chionoecetes opilio.</title>
        <authorList>
            <person name="Jeong J.-H."/>
            <person name="Ryu S."/>
        </authorList>
    </citation>
    <scope>NUCLEOTIDE SEQUENCE</scope>
    <source>
        <strain evidence="2">MADBK_172401_WGS</strain>
        <tissue evidence="2">Digestive gland</tissue>
    </source>
</reference>
<proteinExistence type="predicted"/>
<keyword evidence="3" id="KW-1185">Reference proteome</keyword>
<gene>
    <name evidence="2" type="ORF">GWK47_033487</name>
</gene>
<comment type="caution">
    <text evidence="2">The sequence shown here is derived from an EMBL/GenBank/DDBJ whole genome shotgun (WGS) entry which is preliminary data.</text>
</comment>
<name>A0A8J4YPN6_CHIOP</name>
<evidence type="ECO:0000313" key="2">
    <source>
        <dbReference type="EMBL" id="KAG0727991.1"/>
    </source>
</evidence>
<dbReference type="EMBL" id="JACEEZ010002765">
    <property type="protein sequence ID" value="KAG0727991.1"/>
    <property type="molecule type" value="Genomic_DNA"/>
</dbReference>
<feature type="compositionally biased region" description="Basic and acidic residues" evidence="1">
    <location>
        <begin position="62"/>
        <end position="72"/>
    </location>
</feature>
<dbReference type="InterPro" id="IPR003903">
    <property type="entry name" value="UIM_dom"/>
</dbReference>
<dbReference type="PROSITE" id="PS50330">
    <property type="entry name" value="UIM"/>
    <property type="match status" value="1"/>
</dbReference>
<accession>A0A8J4YPN6</accession>
<dbReference type="AlphaFoldDB" id="A0A8J4YPN6"/>